<dbReference type="AlphaFoldDB" id="A0A418MCD9"/>
<evidence type="ECO:0000313" key="1">
    <source>
        <dbReference type="EMBL" id="RIV24041.1"/>
    </source>
</evidence>
<proteinExistence type="predicted"/>
<name>A0A418MCD9_9BACT</name>
<sequence length="302" mass="33238">MIQHLIVLVLFGGLVFACSDHLTPSITPGSRDVRLRVKTITEELPNNKTWVSQFSYDGQGRLAFILAFQTPDSSVARVERTTYQYNAQNQLTQAQRRIVTRQPSFPLDEETLIYTYTAMGQVATLNSTSTALLSFSYGVNNKPTGFSRSYIGTGGLSVSGGGGFSYTENNVTAASDRHSIIRLGGSPNTPDFGYSFQKTFTYDDKVNPFFGVFFIPAPGVEPSFYNVPSGNYVAKYTYFGGISNVLTLSKNNVLTEITNGPGPNSTSSVYQYQYNAANLPTLRTTLTNGSPTETLRFEYETY</sequence>
<dbReference type="Proteomes" id="UP000283523">
    <property type="component" value="Unassembled WGS sequence"/>
</dbReference>
<dbReference type="Gene3D" id="2.180.10.10">
    <property type="entry name" value="RHS repeat-associated core"/>
    <property type="match status" value="1"/>
</dbReference>
<reference evidence="1 2" key="1">
    <citation type="submission" date="2018-08" db="EMBL/GenBank/DDBJ databases">
        <title>Fibrisoma montanum sp. nov., isolated from Danxia mountain soil.</title>
        <authorList>
            <person name="Huang Y."/>
        </authorList>
    </citation>
    <scope>NUCLEOTIDE SEQUENCE [LARGE SCALE GENOMIC DNA]</scope>
    <source>
        <strain evidence="1 2">HYT19</strain>
    </source>
</reference>
<accession>A0A418MCD9</accession>
<gene>
    <name evidence="1" type="ORF">DYU11_13845</name>
</gene>
<evidence type="ECO:0008006" key="3">
    <source>
        <dbReference type="Google" id="ProtNLM"/>
    </source>
</evidence>
<comment type="caution">
    <text evidence="1">The sequence shown here is derived from an EMBL/GenBank/DDBJ whole genome shotgun (WGS) entry which is preliminary data.</text>
</comment>
<organism evidence="1 2">
    <name type="scientific">Fibrisoma montanum</name>
    <dbReference type="NCBI Taxonomy" id="2305895"/>
    <lineage>
        <taxon>Bacteria</taxon>
        <taxon>Pseudomonadati</taxon>
        <taxon>Bacteroidota</taxon>
        <taxon>Cytophagia</taxon>
        <taxon>Cytophagales</taxon>
        <taxon>Spirosomataceae</taxon>
        <taxon>Fibrisoma</taxon>
    </lineage>
</organism>
<protein>
    <recommendedName>
        <fullName evidence="3">DUF4595 domain-containing protein</fullName>
    </recommendedName>
</protein>
<keyword evidence="2" id="KW-1185">Reference proteome</keyword>
<dbReference type="EMBL" id="QXED01000003">
    <property type="protein sequence ID" value="RIV24041.1"/>
    <property type="molecule type" value="Genomic_DNA"/>
</dbReference>
<evidence type="ECO:0000313" key="2">
    <source>
        <dbReference type="Proteomes" id="UP000283523"/>
    </source>
</evidence>